<evidence type="ECO:0000256" key="7">
    <source>
        <dbReference type="ARBA" id="ARBA00023002"/>
    </source>
</evidence>
<keyword evidence="5 16" id="KW-0732">Signal</keyword>
<sequence length="263" mass="28608">MHLLPLLALAAPALAHYNFERLIVNGVATEPYEYVRQLPQLVSNSPFLDVSHPDIRCNNGSFASASRTKVFPVKPGDTVGFTIRDVLGHPGPLFAYMSRSTVADVRNYQGDGDWFKVYEQGVRTFGNYSVSMTWMVDGWRNYTFKVPSQIPNGQYLLRGEHVAVHGAGTVGGTQFYIGCAQIEVSGAAGGTPSPVGKFPGIYNARDPGIFFNPYWPPMVNYTMPGIEVYPKGGSFPPFTADPAKPVATQPLPATYARVAVATP</sequence>
<dbReference type="EMBL" id="ML992510">
    <property type="protein sequence ID" value="KAF2221592.1"/>
    <property type="molecule type" value="Genomic_DNA"/>
</dbReference>
<keyword evidence="9" id="KW-0503">Monooxygenase</keyword>
<evidence type="ECO:0000313" key="18">
    <source>
        <dbReference type="EMBL" id="KAF2221592.1"/>
    </source>
</evidence>
<name>A0A6A6G7C7_9PEZI</name>
<evidence type="ECO:0000256" key="2">
    <source>
        <dbReference type="ARBA" id="ARBA00004613"/>
    </source>
</evidence>
<evidence type="ECO:0000256" key="12">
    <source>
        <dbReference type="ARBA" id="ARBA00023326"/>
    </source>
</evidence>
<comment type="catalytic activity">
    <reaction evidence="14">
        <text>[(1-&gt;4)-beta-D-glucosyl]n+m + reduced acceptor + O2 = 4-dehydro-beta-D-glucosyl-[(1-&gt;4)-beta-D-glucosyl]n-1 + [(1-&gt;4)-beta-D-glucosyl]m + acceptor + H2O.</text>
        <dbReference type="EC" id="1.14.99.56"/>
    </reaction>
</comment>
<keyword evidence="3" id="KW-0964">Secreted</keyword>
<comment type="subcellular location">
    <subcellularLocation>
        <location evidence="2">Secreted</location>
    </subcellularLocation>
</comment>
<keyword evidence="18" id="KW-0378">Hydrolase</keyword>
<evidence type="ECO:0000256" key="4">
    <source>
        <dbReference type="ARBA" id="ARBA00022723"/>
    </source>
</evidence>
<dbReference type="Proteomes" id="UP000799538">
    <property type="component" value="Unassembled WGS sequence"/>
</dbReference>
<dbReference type="CDD" id="cd21175">
    <property type="entry name" value="LPMO_AA9"/>
    <property type="match status" value="1"/>
</dbReference>
<dbReference type="AlphaFoldDB" id="A0A6A6G7C7"/>
<feature type="domain" description="Auxiliary Activity family 9 catalytic" evidence="17">
    <location>
        <begin position="16"/>
        <end position="215"/>
    </location>
</feature>
<keyword evidence="4" id="KW-0479">Metal-binding</keyword>
<evidence type="ECO:0000256" key="14">
    <source>
        <dbReference type="ARBA" id="ARBA00045077"/>
    </source>
</evidence>
<evidence type="ECO:0000256" key="16">
    <source>
        <dbReference type="SAM" id="SignalP"/>
    </source>
</evidence>
<proteinExistence type="inferred from homology"/>
<keyword evidence="7" id="KW-0560">Oxidoreductase</keyword>
<dbReference type="PANTHER" id="PTHR33353">
    <property type="entry name" value="PUTATIVE (AFU_ORTHOLOGUE AFUA_1G12560)-RELATED"/>
    <property type="match status" value="1"/>
</dbReference>
<dbReference type="GO" id="GO:0016787">
    <property type="term" value="F:hydrolase activity"/>
    <property type="evidence" value="ECO:0007669"/>
    <property type="project" value="UniProtKB-KW"/>
</dbReference>
<evidence type="ECO:0000256" key="10">
    <source>
        <dbReference type="ARBA" id="ARBA00023157"/>
    </source>
</evidence>
<dbReference type="EC" id="1.14.99.56" evidence="15"/>
<evidence type="ECO:0000256" key="11">
    <source>
        <dbReference type="ARBA" id="ARBA00023277"/>
    </source>
</evidence>
<reference evidence="19" key="1">
    <citation type="journal article" date="2020" name="Stud. Mycol.">
        <title>101 Dothideomycetes genomes: A test case for predicting lifestyles and emergence of pathogens.</title>
        <authorList>
            <person name="Haridas S."/>
            <person name="Albert R."/>
            <person name="Binder M."/>
            <person name="Bloem J."/>
            <person name="LaButti K."/>
            <person name="Salamov A."/>
            <person name="Andreopoulos B."/>
            <person name="Baker S."/>
            <person name="Barry K."/>
            <person name="Bills G."/>
            <person name="Bluhm B."/>
            <person name="Cannon C."/>
            <person name="Castanera R."/>
            <person name="Culley D."/>
            <person name="Daum C."/>
            <person name="Ezra D."/>
            <person name="Gonzalez J."/>
            <person name="Henrissat B."/>
            <person name="Kuo A."/>
            <person name="Liang C."/>
            <person name="Lipzen A."/>
            <person name="Lutzoni F."/>
            <person name="Magnuson J."/>
            <person name="Mondo S."/>
            <person name="Nolan M."/>
            <person name="Ohm R."/>
            <person name="Pangilinan J."/>
            <person name="Park H.-J."/>
            <person name="Ramirez L."/>
            <person name="Alfaro M."/>
            <person name="Sun H."/>
            <person name="Tritt A."/>
            <person name="Yoshinaga Y."/>
            <person name="Zwiers L.-H."/>
            <person name="Turgeon B."/>
            <person name="Goodwin S."/>
            <person name="Spatafora J."/>
            <person name="Crous P."/>
            <person name="Grigoriev I."/>
        </authorList>
    </citation>
    <scope>NUCLEOTIDE SEQUENCE [LARGE SCALE GENOMIC DNA]</scope>
    <source>
        <strain evidence="19">CECT 20119</strain>
    </source>
</reference>
<keyword evidence="11" id="KW-0119">Carbohydrate metabolism</keyword>
<feature type="chain" id="PRO_5025483602" description="lytic cellulose monooxygenase (C4-dehydrogenating)" evidence="16">
    <location>
        <begin position="16"/>
        <end position="263"/>
    </location>
</feature>
<dbReference type="GO" id="GO:0046872">
    <property type="term" value="F:metal ion binding"/>
    <property type="evidence" value="ECO:0007669"/>
    <property type="project" value="UniProtKB-KW"/>
</dbReference>
<dbReference type="Pfam" id="PF03443">
    <property type="entry name" value="AA9"/>
    <property type="match status" value="1"/>
</dbReference>
<evidence type="ECO:0000256" key="13">
    <source>
        <dbReference type="ARBA" id="ARBA00044502"/>
    </source>
</evidence>
<evidence type="ECO:0000256" key="3">
    <source>
        <dbReference type="ARBA" id="ARBA00022525"/>
    </source>
</evidence>
<evidence type="ECO:0000256" key="8">
    <source>
        <dbReference type="ARBA" id="ARBA00023008"/>
    </source>
</evidence>
<dbReference type="InterPro" id="IPR005103">
    <property type="entry name" value="AA9_LPMO"/>
</dbReference>
<comment type="similarity">
    <text evidence="13">Belongs to the polysaccharide monooxygenase AA9 family.</text>
</comment>
<comment type="cofactor">
    <cofactor evidence="1">
        <name>Cu(2+)</name>
        <dbReference type="ChEBI" id="CHEBI:29036"/>
    </cofactor>
</comment>
<dbReference type="GO" id="GO:0004497">
    <property type="term" value="F:monooxygenase activity"/>
    <property type="evidence" value="ECO:0007669"/>
    <property type="project" value="UniProtKB-KW"/>
</dbReference>
<evidence type="ECO:0000256" key="15">
    <source>
        <dbReference type="ARBA" id="ARBA00047174"/>
    </source>
</evidence>
<keyword evidence="10" id="KW-1015">Disulfide bond</keyword>
<keyword evidence="19" id="KW-1185">Reference proteome</keyword>
<evidence type="ECO:0000256" key="6">
    <source>
        <dbReference type="ARBA" id="ARBA00023001"/>
    </source>
</evidence>
<dbReference type="Gene3D" id="2.70.50.70">
    <property type="match status" value="1"/>
</dbReference>
<keyword evidence="12" id="KW-0624">Polysaccharide degradation</keyword>
<dbReference type="InterPro" id="IPR049892">
    <property type="entry name" value="AA9"/>
</dbReference>
<dbReference type="GO" id="GO:0005576">
    <property type="term" value="C:extracellular region"/>
    <property type="evidence" value="ECO:0007669"/>
    <property type="project" value="UniProtKB-SubCell"/>
</dbReference>
<dbReference type="OrthoDB" id="6038816at2759"/>
<gene>
    <name evidence="18" type="ORF">BDZ85DRAFT_221643</name>
</gene>
<feature type="signal peptide" evidence="16">
    <location>
        <begin position="1"/>
        <end position="15"/>
    </location>
</feature>
<keyword evidence="8" id="KW-0186">Copper</keyword>
<keyword evidence="6" id="KW-0136">Cellulose degradation</keyword>
<evidence type="ECO:0000313" key="19">
    <source>
        <dbReference type="Proteomes" id="UP000799538"/>
    </source>
</evidence>
<organism evidence="18 19">
    <name type="scientific">Elsinoe ampelina</name>
    <dbReference type="NCBI Taxonomy" id="302913"/>
    <lineage>
        <taxon>Eukaryota</taxon>
        <taxon>Fungi</taxon>
        <taxon>Dikarya</taxon>
        <taxon>Ascomycota</taxon>
        <taxon>Pezizomycotina</taxon>
        <taxon>Dothideomycetes</taxon>
        <taxon>Dothideomycetidae</taxon>
        <taxon>Myriangiales</taxon>
        <taxon>Elsinoaceae</taxon>
        <taxon>Elsinoe</taxon>
    </lineage>
</organism>
<accession>A0A6A6G7C7</accession>
<evidence type="ECO:0000256" key="9">
    <source>
        <dbReference type="ARBA" id="ARBA00023033"/>
    </source>
</evidence>
<evidence type="ECO:0000256" key="5">
    <source>
        <dbReference type="ARBA" id="ARBA00022729"/>
    </source>
</evidence>
<protein>
    <recommendedName>
        <fullName evidence="15">lytic cellulose monooxygenase (C4-dehydrogenating)</fullName>
        <ecNumber evidence="15">1.14.99.56</ecNumber>
    </recommendedName>
</protein>
<dbReference type="GO" id="GO:0030245">
    <property type="term" value="P:cellulose catabolic process"/>
    <property type="evidence" value="ECO:0007669"/>
    <property type="project" value="UniProtKB-KW"/>
</dbReference>
<evidence type="ECO:0000259" key="17">
    <source>
        <dbReference type="Pfam" id="PF03443"/>
    </source>
</evidence>
<evidence type="ECO:0000256" key="1">
    <source>
        <dbReference type="ARBA" id="ARBA00001973"/>
    </source>
</evidence>
<dbReference type="PANTHER" id="PTHR33353:SF10">
    <property type="entry name" value="ENDO-BETA-1,4-GLUCANASE D"/>
    <property type="match status" value="1"/>
</dbReference>